<evidence type="ECO:0000313" key="1">
    <source>
        <dbReference type="EMBL" id="CAA9262501.1"/>
    </source>
</evidence>
<sequence>MMSVKTIIVRWEGPHTLESVGSTGLGNGLYFLSGRARYERTDQIQYFGITTREYRDRIKQDHQALARIREDTLGIWLGQLEYPRRVTADHLKLAEACLIYFWQPNLNKIGKIRPSEPVCLVSRWTKTDGSVRRRRGSVYKALPDVLWWDNEYWRTANLRLEQDS</sequence>
<dbReference type="AlphaFoldDB" id="A0A6J4IZ17"/>
<name>A0A6J4IZ17_9CHLR</name>
<proteinExistence type="predicted"/>
<organism evidence="1">
    <name type="scientific">uncultured Chloroflexia bacterium</name>
    <dbReference type="NCBI Taxonomy" id="1672391"/>
    <lineage>
        <taxon>Bacteria</taxon>
        <taxon>Bacillati</taxon>
        <taxon>Chloroflexota</taxon>
        <taxon>Chloroflexia</taxon>
        <taxon>environmental samples</taxon>
    </lineage>
</organism>
<protein>
    <recommendedName>
        <fullName evidence="2">GIY-YIG domain-containing protein</fullName>
    </recommendedName>
</protein>
<reference evidence="1" key="1">
    <citation type="submission" date="2020-02" db="EMBL/GenBank/DDBJ databases">
        <authorList>
            <person name="Meier V. D."/>
        </authorList>
    </citation>
    <scope>NUCLEOTIDE SEQUENCE</scope>
    <source>
        <strain evidence="1">AVDCRST_MAG93</strain>
    </source>
</reference>
<dbReference type="EMBL" id="CADCTR010000763">
    <property type="protein sequence ID" value="CAA9262501.1"/>
    <property type="molecule type" value="Genomic_DNA"/>
</dbReference>
<gene>
    <name evidence="1" type="ORF">AVDCRST_MAG93-2249</name>
</gene>
<accession>A0A6J4IZ17</accession>
<evidence type="ECO:0008006" key="2">
    <source>
        <dbReference type="Google" id="ProtNLM"/>
    </source>
</evidence>